<dbReference type="AlphaFoldDB" id="A0A655UQA4"/>
<dbReference type="EMBL" id="CWQJ01000001">
    <property type="protein sequence ID" value="CSB54399.1"/>
    <property type="molecule type" value="Genomic_DNA"/>
</dbReference>
<protein>
    <submittedName>
        <fullName evidence="1">Uncharacterized protein</fullName>
    </submittedName>
</protein>
<sequence length="142" mass="16686">MLKAVAHFDVDLAIVKTAFSVGDFHQLKRCIEWGTNLARIHLIVRVKRRFHTTQFGEQLLTKKIWTVFRTVTFTMFSPHQAAILSHQLDHLIGDFTHQQFLLGIAQIKRRTHMQYARIHMPKHAIRQIFGIEQRTKFNDKIG</sequence>
<name>A0A655UQA4_VIBCL</name>
<evidence type="ECO:0000313" key="2">
    <source>
        <dbReference type="Proteomes" id="UP000046067"/>
    </source>
</evidence>
<proteinExistence type="predicted"/>
<reference evidence="1 2" key="1">
    <citation type="submission" date="2015-07" db="EMBL/GenBank/DDBJ databases">
        <authorList>
            <consortium name="Pathogen Informatics"/>
        </authorList>
    </citation>
    <scope>NUCLEOTIDE SEQUENCE [LARGE SCALE GENOMIC DNA]</scope>
    <source>
        <strain evidence="1 2">A325</strain>
    </source>
</reference>
<evidence type="ECO:0000313" key="1">
    <source>
        <dbReference type="EMBL" id="CSB54399.1"/>
    </source>
</evidence>
<organism evidence="1 2">
    <name type="scientific">Vibrio cholerae</name>
    <dbReference type="NCBI Taxonomy" id="666"/>
    <lineage>
        <taxon>Bacteria</taxon>
        <taxon>Pseudomonadati</taxon>
        <taxon>Pseudomonadota</taxon>
        <taxon>Gammaproteobacteria</taxon>
        <taxon>Vibrionales</taxon>
        <taxon>Vibrionaceae</taxon>
        <taxon>Vibrio</taxon>
    </lineage>
</organism>
<gene>
    <name evidence="1" type="ORF">ERS013201_00207</name>
</gene>
<accession>A0A655UQA4</accession>
<dbReference type="Proteomes" id="UP000046067">
    <property type="component" value="Unassembled WGS sequence"/>
</dbReference>